<evidence type="ECO:0000313" key="2">
    <source>
        <dbReference type="Proteomes" id="UP001143330"/>
    </source>
</evidence>
<name>A0A9W6K458_9HYPH</name>
<reference evidence="1" key="1">
    <citation type="journal article" date="2014" name="Int. J. Syst. Evol. Microbiol.">
        <title>Complete genome sequence of Corynebacterium casei LMG S-19264T (=DSM 44701T), isolated from a smear-ripened cheese.</title>
        <authorList>
            <consortium name="US DOE Joint Genome Institute (JGI-PGF)"/>
            <person name="Walter F."/>
            <person name="Albersmeier A."/>
            <person name="Kalinowski J."/>
            <person name="Ruckert C."/>
        </authorList>
    </citation>
    <scope>NUCLEOTIDE SEQUENCE</scope>
    <source>
        <strain evidence="1">VKM B-2789</strain>
    </source>
</reference>
<dbReference type="PROSITE" id="PS51257">
    <property type="entry name" value="PROKAR_LIPOPROTEIN"/>
    <property type="match status" value="1"/>
</dbReference>
<dbReference type="Proteomes" id="UP001143330">
    <property type="component" value="Unassembled WGS sequence"/>
</dbReference>
<accession>A0A9W6K458</accession>
<reference evidence="1" key="2">
    <citation type="submission" date="2023-01" db="EMBL/GenBank/DDBJ databases">
        <authorList>
            <person name="Sun Q."/>
            <person name="Evtushenko L."/>
        </authorList>
    </citation>
    <scope>NUCLEOTIDE SEQUENCE</scope>
    <source>
        <strain evidence="1">VKM B-2789</strain>
    </source>
</reference>
<organism evidence="1 2">
    <name type="scientific">Ancylobacter defluvii</name>
    <dbReference type="NCBI Taxonomy" id="1282440"/>
    <lineage>
        <taxon>Bacteria</taxon>
        <taxon>Pseudomonadati</taxon>
        <taxon>Pseudomonadota</taxon>
        <taxon>Alphaproteobacteria</taxon>
        <taxon>Hyphomicrobiales</taxon>
        <taxon>Xanthobacteraceae</taxon>
        <taxon>Ancylobacter</taxon>
    </lineage>
</organism>
<dbReference type="EMBL" id="BSFM01000021">
    <property type="protein sequence ID" value="GLK86663.1"/>
    <property type="molecule type" value="Genomic_DNA"/>
</dbReference>
<sequence length="116" mass="12752">MSRSWPRHRLVHLGYLAGIGCTGPQITAALGLARVQAVSNTLRRYGVKLHRRRDGRLVQAVAFSRRALDVIDEAAAQRGISRDEMIQKVIEVFGAEESSEDALDLIANLLDDGGEQ</sequence>
<proteinExistence type="predicted"/>
<protein>
    <submittedName>
        <fullName evidence="1">Uncharacterized protein</fullName>
    </submittedName>
</protein>
<gene>
    <name evidence="1" type="ORF">GCM10017653_47330</name>
</gene>
<dbReference type="AlphaFoldDB" id="A0A9W6K458"/>
<evidence type="ECO:0000313" key="1">
    <source>
        <dbReference type="EMBL" id="GLK86663.1"/>
    </source>
</evidence>
<comment type="caution">
    <text evidence="1">The sequence shown here is derived from an EMBL/GenBank/DDBJ whole genome shotgun (WGS) entry which is preliminary data.</text>
</comment>
<keyword evidence="2" id="KW-1185">Reference proteome</keyword>